<protein>
    <recommendedName>
        <fullName evidence="2">Arrestin-like N-terminal domain-containing protein</fullName>
    </recommendedName>
</protein>
<dbReference type="EMBL" id="JAIFTL010000234">
    <property type="protein sequence ID" value="KAG9321065.1"/>
    <property type="molecule type" value="Genomic_DNA"/>
</dbReference>
<evidence type="ECO:0000256" key="1">
    <source>
        <dbReference type="SAM" id="MobiDB-lite"/>
    </source>
</evidence>
<dbReference type="GO" id="GO:0015031">
    <property type="term" value="P:protein transport"/>
    <property type="evidence" value="ECO:0007669"/>
    <property type="project" value="TreeGrafter"/>
</dbReference>
<dbReference type="Proteomes" id="UP000717515">
    <property type="component" value="Unassembled WGS sequence"/>
</dbReference>
<evidence type="ECO:0000259" key="2">
    <source>
        <dbReference type="Pfam" id="PF00339"/>
    </source>
</evidence>
<dbReference type="PANTHER" id="PTHR11188:SF17">
    <property type="entry name" value="FI21816P1"/>
    <property type="match status" value="1"/>
</dbReference>
<dbReference type="Gene3D" id="2.60.40.640">
    <property type="match status" value="1"/>
</dbReference>
<name>A0A9P8A0A6_MORAP</name>
<dbReference type="InterPro" id="IPR014752">
    <property type="entry name" value="Arrestin-like_C"/>
</dbReference>
<dbReference type="PANTHER" id="PTHR11188">
    <property type="entry name" value="ARRESTIN DOMAIN CONTAINING PROTEIN"/>
    <property type="match status" value="1"/>
</dbReference>
<dbReference type="InterPro" id="IPR050357">
    <property type="entry name" value="Arrestin_domain-protein"/>
</dbReference>
<feature type="compositionally biased region" description="Acidic residues" evidence="1">
    <location>
        <begin position="357"/>
        <end position="370"/>
    </location>
</feature>
<reference evidence="3" key="1">
    <citation type="submission" date="2021-07" db="EMBL/GenBank/DDBJ databases">
        <title>Draft genome of Mortierella alpina, strain LL118, isolated from an aspen leaf litter sample.</title>
        <authorList>
            <person name="Yang S."/>
            <person name="Vinatzer B.A."/>
        </authorList>
    </citation>
    <scope>NUCLEOTIDE SEQUENCE</scope>
    <source>
        <strain evidence="3">LL118</strain>
    </source>
</reference>
<evidence type="ECO:0000313" key="4">
    <source>
        <dbReference type="Proteomes" id="UP000717515"/>
    </source>
</evidence>
<feature type="compositionally biased region" description="Low complexity" evidence="1">
    <location>
        <begin position="371"/>
        <end position="388"/>
    </location>
</feature>
<feature type="region of interest" description="Disordered" evidence="1">
    <location>
        <begin position="350"/>
        <end position="407"/>
    </location>
</feature>
<dbReference type="Pfam" id="PF00339">
    <property type="entry name" value="Arrestin_N"/>
    <property type="match status" value="1"/>
</dbReference>
<comment type="caution">
    <text evidence="3">The sequence shown here is derived from an EMBL/GenBank/DDBJ whole genome shotgun (WGS) entry which is preliminary data.</text>
</comment>
<proteinExistence type="predicted"/>
<feature type="domain" description="Arrestin-like N-terminal" evidence="2">
    <location>
        <begin position="52"/>
        <end position="168"/>
    </location>
</feature>
<dbReference type="AlphaFoldDB" id="A0A9P8A0A6"/>
<gene>
    <name evidence="3" type="ORF">KVV02_000679</name>
</gene>
<evidence type="ECO:0000313" key="3">
    <source>
        <dbReference type="EMBL" id="KAG9321065.1"/>
    </source>
</evidence>
<accession>A0A9P8A0A6</accession>
<dbReference type="InterPro" id="IPR011021">
    <property type="entry name" value="Arrestin-like_N"/>
</dbReference>
<organism evidence="3 4">
    <name type="scientific">Mortierella alpina</name>
    <name type="common">Oleaginous fungus</name>
    <name type="synonym">Mortierella renispora</name>
    <dbReference type="NCBI Taxonomy" id="64518"/>
    <lineage>
        <taxon>Eukaryota</taxon>
        <taxon>Fungi</taxon>
        <taxon>Fungi incertae sedis</taxon>
        <taxon>Mucoromycota</taxon>
        <taxon>Mortierellomycotina</taxon>
        <taxon>Mortierellomycetes</taxon>
        <taxon>Mortierellales</taxon>
        <taxon>Mortierellaceae</taxon>
        <taxon>Mortierella</taxon>
    </lineage>
</organism>
<sequence length="407" mass="46047">MAILDFSKDSYKSIAIHFHTKELGPEGQPLYYHTPETSAGKTSPPIIHILVIRGHVDFRTVEETNGNDITLTFDARAESKWKEHYGQTTISYHSISRLQEKSWDVKLKRTDPKTIAPGRTRYDFEVQLDEGLPPSIEGKRGWFHYRFKAHIRRDFPRRDMAAKQCVWVYSSSIRANDHPKPQIYNEIWNDVMPFSCTIPSDVLYQGQLVPLTVQFDPFLDGSIHWGQDLIVVSAAVKLKQYTTLIEKTKLLTTRRNEKKTVLHLPVTEDWPQTNQGFTKTITVELPGARQLAASLESAALVKSHCLKLIMMVRTNASSEKEARELRMEMTVKITSPRPEHVKDIALHDVAPPAYQDIDSDDDDDDDDDDGALPSEFSRASSSSSAPNPKDGGSRLSFPQDVKNASSV</sequence>
<dbReference type="GO" id="GO:0005737">
    <property type="term" value="C:cytoplasm"/>
    <property type="evidence" value="ECO:0007669"/>
    <property type="project" value="TreeGrafter"/>
</dbReference>